<reference evidence="2" key="1">
    <citation type="submission" date="2020-02" db="EMBL/GenBank/DDBJ databases">
        <authorList>
            <person name="Meier V. D."/>
        </authorList>
    </citation>
    <scope>NUCLEOTIDE SEQUENCE</scope>
    <source>
        <strain evidence="2">AVDCRST_MAG79</strain>
    </source>
</reference>
<accession>A0A6J4ULT2</accession>
<evidence type="ECO:0000313" key="2">
    <source>
        <dbReference type="EMBL" id="CAA9554270.1"/>
    </source>
</evidence>
<sequence>RPHPGAAGDRRPVGGHRGDDPADDALRRDPARDQRDEGPAHRTGTGRGAAQRM</sequence>
<name>A0A6J4ULT2_9ACTN</name>
<evidence type="ECO:0000256" key="1">
    <source>
        <dbReference type="SAM" id="MobiDB-lite"/>
    </source>
</evidence>
<dbReference type="AlphaFoldDB" id="A0A6J4ULT2"/>
<gene>
    <name evidence="2" type="ORF">AVDCRST_MAG79-2937</name>
</gene>
<feature type="non-terminal residue" evidence="2">
    <location>
        <position position="1"/>
    </location>
</feature>
<dbReference type="EMBL" id="CADCWC010000466">
    <property type="protein sequence ID" value="CAA9554270.1"/>
    <property type="molecule type" value="Genomic_DNA"/>
</dbReference>
<organism evidence="2">
    <name type="scientific">uncultured Thermoleophilia bacterium</name>
    <dbReference type="NCBI Taxonomy" id="1497501"/>
    <lineage>
        <taxon>Bacteria</taxon>
        <taxon>Bacillati</taxon>
        <taxon>Actinomycetota</taxon>
        <taxon>Thermoleophilia</taxon>
        <taxon>environmental samples</taxon>
    </lineage>
</organism>
<feature type="compositionally biased region" description="Basic and acidic residues" evidence="1">
    <location>
        <begin position="8"/>
        <end position="40"/>
    </location>
</feature>
<proteinExistence type="predicted"/>
<feature type="region of interest" description="Disordered" evidence="1">
    <location>
        <begin position="1"/>
        <end position="53"/>
    </location>
</feature>
<feature type="non-terminal residue" evidence="2">
    <location>
        <position position="53"/>
    </location>
</feature>
<protein>
    <submittedName>
        <fullName evidence="2">Uncharacterized protein</fullName>
    </submittedName>
</protein>